<name>N0BDD6_9EURY</name>
<protein>
    <submittedName>
        <fullName evidence="3">rRNA biogenesis protein Nop56/Nop58</fullName>
    </submittedName>
</protein>
<dbReference type="RefSeq" id="WP_015589866.1">
    <property type="nucleotide sequence ID" value="NC_021169.1"/>
</dbReference>
<dbReference type="InterPro" id="IPR042239">
    <property type="entry name" value="Nop_C"/>
</dbReference>
<dbReference type="GO" id="GO:0031428">
    <property type="term" value="C:box C/D methylation guide snoRNP complex"/>
    <property type="evidence" value="ECO:0007669"/>
    <property type="project" value="InterPro"/>
</dbReference>
<organism evidence="3 4">
    <name type="scientific">Archaeoglobus sulfaticallidus PM70-1</name>
    <dbReference type="NCBI Taxonomy" id="387631"/>
    <lineage>
        <taxon>Archaea</taxon>
        <taxon>Methanobacteriati</taxon>
        <taxon>Methanobacteriota</taxon>
        <taxon>Archaeoglobi</taxon>
        <taxon>Archaeoglobales</taxon>
        <taxon>Archaeoglobaceae</taxon>
        <taxon>Archaeoglobus</taxon>
    </lineage>
</organism>
<dbReference type="AlphaFoldDB" id="N0BDD6"/>
<dbReference type="PROSITE" id="PS51358">
    <property type="entry name" value="NOP"/>
    <property type="match status" value="1"/>
</dbReference>
<dbReference type="InterPro" id="IPR029012">
    <property type="entry name" value="Helix_hairpin_bin_sf"/>
</dbReference>
<dbReference type="HOGENOM" id="CLU_015495_1_1_2"/>
<dbReference type="PANTHER" id="PTHR10894:SF0">
    <property type="entry name" value="NUCLEOLAR PROTEIN 56"/>
    <property type="match status" value="1"/>
</dbReference>
<dbReference type="Pfam" id="PF01798">
    <property type="entry name" value="Nop"/>
    <property type="match status" value="1"/>
</dbReference>
<dbReference type="KEGG" id="ast:Asulf_00233"/>
<feature type="domain" description="Nop" evidence="2">
    <location>
        <begin position="141"/>
        <end position="260"/>
    </location>
</feature>
<gene>
    <name evidence="3" type="ORF">Asulf_00233</name>
</gene>
<dbReference type="Gene3D" id="1.10.287.660">
    <property type="entry name" value="Helix hairpin bin"/>
    <property type="match status" value="1"/>
</dbReference>
<dbReference type="EMBL" id="CP005290">
    <property type="protein sequence ID" value="AGK60267.1"/>
    <property type="molecule type" value="Genomic_DNA"/>
</dbReference>
<dbReference type="PANTHER" id="PTHR10894">
    <property type="entry name" value="NUCLEOLAR PROTEIN 5 NUCLEOLAR PROTEIN NOP5 NOP58"/>
    <property type="match status" value="1"/>
</dbReference>
<dbReference type="GeneID" id="15391879"/>
<dbReference type="Gene3D" id="3.30.2150.10">
    <property type="entry name" value="Fibrillarin homologue"/>
    <property type="match status" value="1"/>
</dbReference>
<proteinExistence type="predicted"/>
<evidence type="ECO:0000313" key="4">
    <source>
        <dbReference type="Proteomes" id="UP000013307"/>
    </source>
</evidence>
<dbReference type="eggNOG" id="arCOG01923">
    <property type="taxonomic scope" value="Archaea"/>
</dbReference>
<sequence length="264" mass="30304">MAEYKVWFGRVRDCEVVERSDNLFESFSNCKNPKIPFSVKDAGLKVFKSEKEYYNTLRKVSIAVAEKKVDEELRSDEKYLIALLKTLDELDLTINLLSEKLRDLEDVRDTIICDELKELIKSTKQLRKKVEDEINSNSRKLIPNMSEILGGVIAVRLIERGGGLKRIAELPASTIQILGAEKSLFKALSRIKKGRKAKTPKHGIIFQHPYIRTLPKSMRGKMARFMAGKLAIASRIDFFRGELNEDLVETVRLKYEELKKLKKG</sequence>
<keyword evidence="1" id="KW-0175">Coiled coil</keyword>
<reference evidence="3 4" key="1">
    <citation type="journal article" date="2013" name="Genome Announc.">
        <title>Complete Genome Sequence of the Thermophilic and Facultatively Chemolithoautotrophic Sulfate Reducer Archaeoglobus sulfaticallidus Strain PM70-1T.</title>
        <authorList>
            <person name="Stokke R."/>
            <person name="Hocking W.P."/>
            <person name="Steinsbu B.O."/>
            <person name="Steen I.H."/>
        </authorList>
    </citation>
    <scope>NUCLEOTIDE SEQUENCE [LARGE SCALE GENOMIC DNA]</scope>
    <source>
        <strain evidence="3">PM70-1</strain>
    </source>
</reference>
<dbReference type="OrthoDB" id="11877at2157"/>
<dbReference type="InterPro" id="IPR002687">
    <property type="entry name" value="Nop_dom"/>
</dbReference>
<dbReference type="STRING" id="387631.Asulf_00233"/>
<accession>N0BDD6</accession>
<dbReference type="InterPro" id="IPR036070">
    <property type="entry name" value="Nop_dom_sf"/>
</dbReference>
<dbReference type="InterPro" id="IPR045056">
    <property type="entry name" value="Nop56/Nop58"/>
</dbReference>
<feature type="coiled-coil region" evidence="1">
    <location>
        <begin position="87"/>
        <end position="133"/>
    </location>
</feature>
<dbReference type="GO" id="GO:0030515">
    <property type="term" value="F:snoRNA binding"/>
    <property type="evidence" value="ECO:0007669"/>
    <property type="project" value="InterPro"/>
</dbReference>
<evidence type="ECO:0000259" key="2">
    <source>
        <dbReference type="PROSITE" id="PS51358"/>
    </source>
</evidence>
<dbReference type="Proteomes" id="UP000013307">
    <property type="component" value="Chromosome"/>
</dbReference>
<keyword evidence="4" id="KW-1185">Reference proteome</keyword>
<evidence type="ECO:0000313" key="3">
    <source>
        <dbReference type="EMBL" id="AGK60267.1"/>
    </source>
</evidence>
<evidence type="ECO:0000256" key="1">
    <source>
        <dbReference type="SAM" id="Coils"/>
    </source>
</evidence>
<dbReference type="SUPFAM" id="SSF89124">
    <property type="entry name" value="Nop domain"/>
    <property type="match status" value="1"/>
</dbReference>
<dbReference type="Gene3D" id="1.10.246.90">
    <property type="entry name" value="Nop domain"/>
    <property type="match status" value="1"/>
</dbReference>